<dbReference type="CDD" id="cd15027">
    <property type="entry name" value="7tm_TAS2R43-like"/>
    <property type="match status" value="1"/>
</dbReference>
<evidence type="ECO:0000256" key="7">
    <source>
        <dbReference type="ARBA" id="ARBA00023040"/>
    </source>
</evidence>
<keyword evidence="5 13" id="KW-0812">Transmembrane</keyword>
<feature type="transmembrane region" description="Helical" evidence="14">
    <location>
        <begin position="185"/>
        <end position="202"/>
    </location>
</feature>
<evidence type="ECO:0000256" key="1">
    <source>
        <dbReference type="ARBA" id="ARBA00004141"/>
    </source>
</evidence>
<feature type="transmembrane region" description="Helical" evidence="14">
    <location>
        <begin position="259"/>
        <end position="281"/>
    </location>
</feature>
<organism evidence="15 16">
    <name type="scientific">Carlito syrichta</name>
    <name type="common">Philippine tarsier</name>
    <name type="synonym">Tarsius syrichta</name>
    <dbReference type="NCBI Taxonomy" id="1868482"/>
    <lineage>
        <taxon>Eukaryota</taxon>
        <taxon>Metazoa</taxon>
        <taxon>Chordata</taxon>
        <taxon>Craniata</taxon>
        <taxon>Vertebrata</taxon>
        <taxon>Euteleostomi</taxon>
        <taxon>Mammalia</taxon>
        <taxon>Eutheria</taxon>
        <taxon>Euarchontoglires</taxon>
        <taxon>Primates</taxon>
        <taxon>Haplorrhini</taxon>
        <taxon>Tarsiiformes</taxon>
        <taxon>Tarsiidae</taxon>
        <taxon>Carlito</taxon>
    </lineage>
</organism>
<dbReference type="PANTHER" id="PTHR11394">
    <property type="entry name" value="TASTE RECEPTOR TYPE 2"/>
    <property type="match status" value="1"/>
</dbReference>
<dbReference type="PANTHER" id="PTHR11394:SF27">
    <property type="entry name" value="TASTE RECEPTOR TYPE 2 MEMBER 20"/>
    <property type="match status" value="1"/>
</dbReference>
<dbReference type="Proteomes" id="UP000189704">
    <property type="component" value="Unplaced"/>
</dbReference>
<protein>
    <recommendedName>
        <fullName evidence="13">Taste receptor type 2</fullName>
    </recommendedName>
</protein>
<comment type="subcellular location">
    <subcellularLocation>
        <location evidence="1 13">Membrane</location>
        <topology evidence="1 13">Multi-pass membrane protein</topology>
    </subcellularLocation>
</comment>
<keyword evidence="3 13" id="KW-0919">Taste</keyword>
<name>A0A1U7TM94_CARSF</name>
<feature type="transmembrane region" description="Helical" evidence="14">
    <location>
        <begin position="223"/>
        <end position="247"/>
    </location>
</feature>
<feature type="transmembrane region" description="Helical" evidence="14">
    <location>
        <begin position="44"/>
        <end position="63"/>
    </location>
</feature>
<dbReference type="GO" id="GO:0033038">
    <property type="term" value="F:bitter taste receptor activity"/>
    <property type="evidence" value="ECO:0007669"/>
    <property type="project" value="InterPro"/>
</dbReference>
<evidence type="ECO:0000256" key="14">
    <source>
        <dbReference type="SAM" id="Phobius"/>
    </source>
</evidence>
<keyword evidence="8 13" id="KW-0472">Membrane</keyword>
<reference evidence="16" key="1">
    <citation type="submission" date="2025-08" db="UniProtKB">
        <authorList>
            <consortium name="RefSeq"/>
        </authorList>
    </citation>
    <scope>IDENTIFICATION</scope>
</reference>
<evidence type="ECO:0000313" key="15">
    <source>
        <dbReference type="Proteomes" id="UP000189704"/>
    </source>
</evidence>
<dbReference type="GO" id="GO:0004930">
    <property type="term" value="F:G protein-coupled receptor activity"/>
    <property type="evidence" value="ECO:0007669"/>
    <property type="project" value="UniProtKB-KW"/>
</dbReference>
<feature type="transmembrane region" description="Helical" evidence="14">
    <location>
        <begin position="128"/>
        <end position="147"/>
    </location>
</feature>
<comment type="similarity">
    <text evidence="2 12">Belongs to the G-protein coupled receptor T2R family.</text>
</comment>
<dbReference type="RefSeq" id="XP_008054122.2">
    <property type="nucleotide sequence ID" value="XM_008055931.2"/>
</dbReference>
<evidence type="ECO:0000256" key="12">
    <source>
        <dbReference type="RuleBase" id="RU004423"/>
    </source>
</evidence>
<evidence type="ECO:0000256" key="2">
    <source>
        <dbReference type="ARBA" id="ARBA00007376"/>
    </source>
</evidence>
<accession>A0A1U7TM94</accession>
<dbReference type="FunFam" id="1.20.1070.10:FF:000042">
    <property type="entry name" value="Taste receptor type 2 member 7"/>
    <property type="match status" value="1"/>
</dbReference>
<comment type="function">
    <text evidence="11">Receptor that may play a role in the perception of bitterness and is gustducin-linked. May play a role in sensing the chemical composition of the gastrointestinal content. The activity of this receptor may stimulate alpha gustducin, mediate PLC-beta-2 activation and lead to the gating of TRPM5.</text>
</comment>
<evidence type="ECO:0000313" key="16">
    <source>
        <dbReference type="RefSeq" id="XP_008054122.2"/>
    </source>
</evidence>
<keyword evidence="4 13" id="KW-0716">Sensory transduction</keyword>
<dbReference type="OrthoDB" id="8876749at2759"/>
<evidence type="ECO:0000256" key="11">
    <source>
        <dbReference type="ARBA" id="ARBA00024847"/>
    </source>
</evidence>
<proteinExistence type="inferred from homology"/>
<dbReference type="Pfam" id="PF05296">
    <property type="entry name" value="TAS2R"/>
    <property type="match status" value="1"/>
</dbReference>
<evidence type="ECO:0000256" key="3">
    <source>
        <dbReference type="ARBA" id="ARBA00022480"/>
    </source>
</evidence>
<evidence type="ECO:0000256" key="9">
    <source>
        <dbReference type="ARBA" id="ARBA00023170"/>
    </source>
</evidence>
<evidence type="ECO:0000256" key="10">
    <source>
        <dbReference type="ARBA" id="ARBA00023224"/>
    </source>
</evidence>
<evidence type="ECO:0000256" key="4">
    <source>
        <dbReference type="ARBA" id="ARBA00022606"/>
    </source>
</evidence>
<keyword evidence="7 13" id="KW-0297">G-protein coupled receptor</keyword>
<dbReference type="KEGG" id="csyr:103258236"/>
<dbReference type="SUPFAM" id="SSF81321">
    <property type="entry name" value="Family A G protein-coupled receptor-like"/>
    <property type="match status" value="1"/>
</dbReference>
<sequence>MIRFLLILFSILLVAEFVLGNFINGFIALVNVTEWVKRRKITSADQILTALAVSRVGLLWVIFLNWCSTVFNPDMYRVDGRIFVYNAWVITHHFSIWFATSLSIFYLLKIANFSNLVFLHLKRRAKSVVLVILLGTFVFLVCHLVVLNMDESMRTKEYEGNVTWKIKLRNTVHFSNLTLNSLGNFIPFTMSLLCFLLLICSLRKHLKKMQLHGKGSQDSSTKVHIKAMQTVISFLLLLIIYFLFQMISIWHSNRLQNTAAIILFQAIGISYPAIHSFILIWENKKLKQIFLSVLW</sequence>
<keyword evidence="10 13" id="KW-0807">Transducer</keyword>
<keyword evidence="9 13" id="KW-0675">Receptor</keyword>
<feature type="transmembrane region" description="Helical" evidence="14">
    <location>
        <begin position="6"/>
        <end position="32"/>
    </location>
</feature>
<dbReference type="AlphaFoldDB" id="A0A1U7TM94"/>
<dbReference type="GeneID" id="103258236"/>
<keyword evidence="15" id="KW-1185">Reference proteome</keyword>
<evidence type="ECO:0000256" key="6">
    <source>
        <dbReference type="ARBA" id="ARBA00022989"/>
    </source>
</evidence>
<dbReference type="Gene3D" id="1.20.1070.10">
    <property type="entry name" value="Rhodopsin 7-helix transmembrane proteins"/>
    <property type="match status" value="1"/>
</dbReference>
<evidence type="ECO:0000256" key="5">
    <source>
        <dbReference type="ARBA" id="ARBA00022692"/>
    </source>
</evidence>
<feature type="transmembrane region" description="Helical" evidence="14">
    <location>
        <begin position="83"/>
        <end position="108"/>
    </location>
</feature>
<dbReference type="InterPro" id="IPR007960">
    <property type="entry name" value="TAS2R"/>
</dbReference>
<evidence type="ECO:0000256" key="13">
    <source>
        <dbReference type="RuleBase" id="RU004424"/>
    </source>
</evidence>
<gene>
    <name evidence="16" type="primary">LOC103258236</name>
</gene>
<evidence type="ECO:0000256" key="8">
    <source>
        <dbReference type="ARBA" id="ARBA00023136"/>
    </source>
</evidence>
<dbReference type="GO" id="GO:0005886">
    <property type="term" value="C:plasma membrane"/>
    <property type="evidence" value="ECO:0007669"/>
    <property type="project" value="UniProtKB-ARBA"/>
</dbReference>
<keyword evidence="6 14" id="KW-1133">Transmembrane helix</keyword>